<dbReference type="STRING" id="517418.Ctha_1771"/>
<dbReference type="eggNOG" id="COG2203">
    <property type="taxonomic scope" value="Bacteria"/>
</dbReference>
<dbReference type="PROSITE" id="PS51832">
    <property type="entry name" value="HD_GYP"/>
    <property type="match status" value="1"/>
</dbReference>
<evidence type="ECO:0000256" key="1">
    <source>
        <dbReference type="SAM" id="Coils"/>
    </source>
</evidence>
<dbReference type="CDD" id="cd00077">
    <property type="entry name" value="HDc"/>
    <property type="match status" value="1"/>
</dbReference>
<dbReference type="PANTHER" id="PTHR43155:SF2">
    <property type="entry name" value="CYCLIC DI-GMP PHOSPHODIESTERASE PA4108"/>
    <property type="match status" value="1"/>
</dbReference>
<feature type="domain" description="HD-GYP" evidence="2">
    <location>
        <begin position="455"/>
        <end position="667"/>
    </location>
</feature>
<name>B3QTC9_CHLT3</name>
<organism evidence="3 4">
    <name type="scientific">Chloroherpeton thalassium (strain ATCC 35110 / GB-78)</name>
    <dbReference type="NCBI Taxonomy" id="517418"/>
    <lineage>
        <taxon>Bacteria</taxon>
        <taxon>Pseudomonadati</taxon>
        <taxon>Chlorobiota</taxon>
        <taxon>Chlorobiia</taxon>
        <taxon>Chlorobiales</taxon>
        <taxon>Chloroherpetonaceae</taxon>
        <taxon>Chloroherpeton</taxon>
    </lineage>
</organism>
<gene>
    <name evidence="3" type="ordered locus">Ctha_1771</name>
</gene>
<keyword evidence="4" id="KW-1185">Reference proteome</keyword>
<accession>B3QTC9</accession>
<dbReference type="eggNOG" id="COG2206">
    <property type="taxonomic scope" value="Bacteria"/>
</dbReference>
<dbReference type="Pfam" id="PF01590">
    <property type="entry name" value="GAF"/>
    <property type="match status" value="1"/>
</dbReference>
<evidence type="ECO:0000259" key="2">
    <source>
        <dbReference type="PROSITE" id="PS51832"/>
    </source>
</evidence>
<dbReference type="KEGG" id="cts:Ctha_1771"/>
<keyword evidence="1" id="KW-0175">Coiled coil</keyword>
<dbReference type="SMART" id="SM00065">
    <property type="entry name" value="GAF"/>
    <property type="match status" value="1"/>
</dbReference>
<reference evidence="3 4" key="1">
    <citation type="submission" date="2008-06" db="EMBL/GenBank/DDBJ databases">
        <title>Complete sequence of Chloroherpeton thalassium ATCC 35110.</title>
        <authorList>
            <consortium name="US DOE Joint Genome Institute"/>
            <person name="Lucas S."/>
            <person name="Copeland A."/>
            <person name="Lapidus A."/>
            <person name="Glavina del Rio T."/>
            <person name="Dalin E."/>
            <person name="Tice H."/>
            <person name="Bruce D."/>
            <person name="Goodwin L."/>
            <person name="Pitluck S."/>
            <person name="Schmutz J."/>
            <person name="Larimer F."/>
            <person name="Land M."/>
            <person name="Hauser L."/>
            <person name="Kyrpides N."/>
            <person name="Mikhailova N."/>
            <person name="Liu Z."/>
            <person name="Li T."/>
            <person name="Zhao F."/>
            <person name="Overmann J."/>
            <person name="Bryant D.A."/>
            <person name="Richardson P."/>
        </authorList>
    </citation>
    <scope>NUCLEOTIDE SEQUENCE [LARGE SCALE GENOMIC DNA]</scope>
    <source>
        <strain evidence="4">ATCC 35110 / GB-78</strain>
    </source>
</reference>
<protein>
    <submittedName>
        <fullName evidence="3">Putative metal dependent phosphohydrolase</fullName>
    </submittedName>
</protein>
<proteinExistence type="predicted"/>
<feature type="coiled-coil region" evidence="1">
    <location>
        <begin position="128"/>
        <end position="155"/>
    </location>
</feature>
<dbReference type="GO" id="GO:0016787">
    <property type="term" value="F:hydrolase activity"/>
    <property type="evidence" value="ECO:0007669"/>
    <property type="project" value="UniProtKB-KW"/>
</dbReference>
<dbReference type="RefSeq" id="WP_012500312.1">
    <property type="nucleotide sequence ID" value="NC_011026.1"/>
</dbReference>
<evidence type="ECO:0000313" key="3">
    <source>
        <dbReference type="EMBL" id="ACF14228.1"/>
    </source>
</evidence>
<dbReference type="HOGENOM" id="CLU_000445_92_13_10"/>
<dbReference type="Pfam" id="PF13487">
    <property type="entry name" value="HD_5"/>
    <property type="match status" value="1"/>
</dbReference>
<dbReference type="Gene3D" id="1.10.3210.10">
    <property type="entry name" value="Hypothetical protein af1432"/>
    <property type="match status" value="2"/>
</dbReference>
<dbReference type="SUPFAM" id="SSF109604">
    <property type="entry name" value="HD-domain/PDEase-like"/>
    <property type="match status" value="2"/>
</dbReference>
<dbReference type="Gene3D" id="3.30.450.40">
    <property type="match status" value="1"/>
</dbReference>
<dbReference type="PANTHER" id="PTHR43155">
    <property type="entry name" value="CYCLIC DI-GMP PHOSPHODIESTERASE PA4108-RELATED"/>
    <property type="match status" value="1"/>
</dbReference>
<dbReference type="InterPro" id="IPR029016">
    <property type="entry name" value="GAF-like_dom_sf"/>
</dbReference>
<evidence type="ECO:0000313" key="4">
    <source>
        <dbReference type="Proteomes" id="UP000001208"/>
    </source>
</evidence>
<dbReference type="InterPro" id="IPR003018">
    <property type="entry name" value="GAF"/>
</dbReference>
<dbReference type="AlphaFoldDB" id="B3QTC9"/>
<sequence length="695" mass="78593">MQEKIKVRILDKVCLDVSAMDGSLLQFAGLYDYYCPADVPKNLGEFILQNPQSYFLVLVDPLTLHREQLKVPIAGQKRLAFAVVASPHELNDVEHCEDLLASKCVIDVLESPLTANRLNILLRRAELYFQQERDLRTLKHELTQQRDELHKLNEIGIALSSERDISKLLDIILSKSMEITDADAGSLYIVEEIEGVEENPAHYLFNKQLRFRHTKNYSKAVPFKEFTMPISPNSIAGYVALSGKPLNLPDVYEISGGVPYGFGGRNFDQSIGYRTTSMLVVPMLNRSEETIGVIQLINKKRDVTAVLTDEAVTKQLVIAFNKVDEDFIYSLASQAAVAYENKILFEAHKNLLDSFIRLIADAIDKKSPYTGGHCNRVPVLTEMLTRAACDDSDSVFADFNLTPEQWYELHIAAWLHDCGKVTTPVHVMDKSTKLETIYDRIETVKARFEVLKRDAKIDYLKAQLAGDAPAEELKKTFDKKIAKLEDDLRFIESVNVGGEYLENEKIERIRKIAFTPIVLAGQQTALLSGEETYNLSIRKGTLTPEERQIINDHISVTIAMLEKLPFPRNLMRVPEYAGGHHEKMDGTGYPKGLKRSEMSIPSRIMAIADVFEALTAVDRPYKKGKSLSEAMRIMGCMKKENHLDPDLFDLFVKSKVYRAYAEKYMSPELIDEVDEEKLLAIKPNALELKPVAVKL</sequence>
<dbReference type="InterPro" id="IPR003607">
    <property type="entry name" value="HD/PDEase_dom"/>
</dbReference>
<keyword evidence="3" id="KW-0378">Hydrolase</keyword>
<dbReference type="InterPro" id="IPR037522">
    <property type="entry name" value="HD_GYP_dom"/>
</dbReference>
<dbReference type="SUPFAM" id="SSF55781">
    <property type="entry name" value="GAF domain-like"/>
    <property type="match status" value="1"/>
</dbReference>
<dbReference type="EMBL" id="CP001100">
    <property type="protein sequence ID" value="ACF14228.1"/>
    <property type="molecule type" value="Genomic_DNA"/>
</dbReference>
<dbReference type="Proteomes" id="UP000001208">
    <property type="component" value="Chromosome"/>
</dbReference>